<protein>
    <submittedName>
        <fullName evidence="1">Uncharacterized protein</fullName>
    </submittedName>
</protein>
<dbReference type="Proteomes" id="UP001519345">
    <property type="component" value="Unassembled WGS sequence"/>
</dbReference>
<dbReference type="RefSeq" id="WP_209464298.1">
    <property type="nucleotide sequence ID" value="NZ_CP110224.1"/>
</dbReference>
<name>A0ABS4IJT8_9BACI</name>
<gene>
    <name evidence="1" type="ORF">J2Z83_003369</name>
</gene>
<proteinExistence type="predicted"/>
<accession>A0ABS4IJT8</accession>
<dbReference type="EMBL" id="JAGGKX010000023">
    <property type="protein sequence ID" value="MBP1971230.1"/>
    <property type="molecule type" value="Genomic_DNA"/>
</dbReference>
<organism evidence="1 2">
    <name type="scientific">Virgibacillus natechei</name>
    <dbReference type="NCBI Taxonomy" id="1216297"/>
    <lineage>
        <taxon>Bacteria</taxon>
        <taxon>Bacillati</taxon>
        <taxon>Bacillota</taxon>
        <taxon>Bacilli</taxon>
        <taxon>Bacillales</taxon>
        <taxon>Bacillaceae</taxon>
        <taxon>Virgibacillus</taxon>
    </lineage>
</organism>
<evidence type="ECO:0000313" key="1">
    <source>
        <dbReference type="EMBL" id="MBP1971230.1"/>
    </source>
</evidence>
<reference evidence="1 2" key="1">
    <citation type="submission" date="2021-03" db="EMBL/GenBank/DDBJ databases">
        <title>Genomic Encyclopedia of Type Strains, Phase IV (KMG-IV): sequencing the most valuable type-strain genomes for metagenomic binning, comparative biology and taxonomic classification.</title>
        <authorList>
            <person name="Goeker M."/>
        </authorList>
    </citation>
    <scope>NUCLEOTIDE SEQUENCE [LARGE SCALE GENOMIC DNA]</scope>
    <source>
        <strain evidence="1 2">DSM 25609</strain>
    </source>
</reference>
<sequence>MDKNKIKELADYVHNAEKEKQDSPFYPVESQQPFDCLLVILSKQNMVG</sequence>
<comment type="caution">
    <text evidence="1">The sequence shown here is derived from an EMBL/GenBank/DDBJ whole genome shotgun (WGS) entry which is preliminary data.</text>
</comment>
<evidence type="ECO:0000313" key="2">
    <source>
        <dbReference type="Proteomes" id="UP001519345"/>
    </source>
</evidence>
<keyword evidence="2" id="KW-1185">Reference proteome</keyword>